<evidence type="ECO:0000313" key="2">
    <source>
        <dbReference type="Proteomes" id="UP000324222"/>
    </source>
</evidence>
<reference evidence="1 2" key="1">
    <citation type="submission" date="2019-05" db="EMBL/GenBank/DDBJ databases">
        <title>Another draft genome of Portunus trituberculatus and its Hox gene families provides insights of decapod evolution.</title>
        <authorList>
            <person name="Jeong J.-H."/>
            <person name="Song I."/>
            <person name="Kim S."/>
            <person name="Choi T."/>
            <person name="Kim D."/>
            <person name="Ryu S."/>
            <person name="Kim W."/>
        </authorList>
    </citation>
    <scope>NUCLEOTIDE SEQUENCE [LARGE SCALE GENOMIC DNA]</scope>
    <source>
        <tissue evidence="1">Muscle</tissue>
    </source>
</reference>
<gene>
    <name evidence="1" type="ORF">E2C01_094504</name>
</gene>
<protein>
    <submittedName>
        <fullName evidence="1">Uncharacterized protein</fullName>
    </submittedName>
</protein>
<comment type="caution">
    <text evidence="1">The sequence shown here is derived from an EMBL/GenBank/DDBJ whole genome shotgun (WGS) entry which is preliminary data.</text>
</comment>
<proteinExistence type="predicted"/>
<dbReference type="AlphaFoldDB" id="A0A5B7K1U3"/>
<name>A0A5B7K1U3_PORTR</name>
<sequence>MKNLEYQGHRTKEACVWQPSWFTPPLKTLGVKVSDVCLHSDGTMAAAAVMASAPEAAEGCS</sequence>
<keyword evidence="2" id="KW-1185">Reference proteome</keyword>
<evidence type="ECO:0000313" key="1">
    <source>
        <dbReference type="EMBL" id="MPC99108.1"/>
    </source>
</evidence>
<dbReference type="EMBL" id="VSRR010116989">
    <property type="protein sequence ID" value="MPC99108.1"/>
    <property type="molecule type" value="Genomic_DNA"/>
</dbReference>
<accession>A0A5B7K1U3</accession>
<dbReference type="Proteomes" id="UP000324222">
    <property type="component" value="Unassembled WGS sequence"/>
</dbReference>
<organism evidence="1 2">
    <name type="scientific">Portunus trituberculatus</name>
    <name type="common">Swimming crab</name>
    <name type="synonym">Neptunus trituberculatus</name>
    <dbReference type="NCBI Taxonomy" id="210409"/>
    <lineage>
        <taxon>Eukaryota</taxon>
        <taxon>Metazoa</taxon>
        <taxon>Ecdysozoa</taxon>
        <taxon>Arthropoda</taxon>
        <taxon>Crustacea</taxon>
        <taxon>Multicrustacea</taxon>
        <taxon>Malacostraca</taxon>
        <taxon>Eumalacostraca</taxon>
        <taxon>Eucarida</taxon>
        <taxon>Decapoda</taxon>
        <taxon>Pleocyemata</taxon>
        <taxon>Brachyura</taxon>
        <taxon>Eubrachyura</taxon>
        <taxon>Portunoidea</taxon>
        <taxon>Portunidae</taxon>
        <taxon>Portuninae</taxon>
        <taxon>Portunus</taxon>
    </lineage>
</organism>